<dbReference type="EMBL" id="LGRX02007011">
    <property type="protein sequence ID" value="KAK3275790.1"/>
    <property type="molecule type" value="Genomic_DNA"/>
</dbReference>
<evidence type="ECO:0000313" key="4">
    <source>
        <dbReference type="Proteomes" id="UP001190700"/>
    </source>
</evidence>
<evidence type="ECO:0000313" key="3">
    <source>
        <dbReference type="EMBL" id="KAK3275790.1"/>
    </source>
</evidence>
<dbReference type="GO" id="GO:0008270">
    <property type="term" value="F:zinc ion binding"/>
    <property type="evidence" value="ECO:0007669"/>
    <property type="project" value="UniProtKB-KW"/>
</dbReference>
<organism evidence="3 4">
    <name type="scientific">Cymbomonas tetramitiformis</name>
    <dbReference type="NCBI Taxonomy" id="36881"/>
    <lineage>
        <taxon>Eukaryota</taxon>
        <taxon>Viridiplantae</taxon>
        <taxon>Chlorophyta</taxon>
        <taxon>Pyramimonadophyceae</taxon>
        <taxon>Pyramimonadales</taxon>
        <taxon>Pyramimonadaceae</taxon>
        <taxon>Cymbomonas</taxon>
    </lineage>
</organism>
<dbReference type="AlphaFoldDB" id="A0AAE0GD83"/>
<keyword evidence="1" id="KW-0479">Metal-binding</keyword>
<name>A0AAE0GD83_9CHLO</name>
<evidence type="ECO:0000259" key="2">
    <source>
        <dbReference type="PROSITE" id="PS50966"/>
    </source>
</evidence>
<dbReference type="Proteomes" id="UP001190700">
    <property type="component" value="Unassembled WGS sequence"/>
</dbReference>
<comment type="caution">
    <text evidence="3">The sequence shown here is derived from an EMBL/GenBank/DDBJ whole genome shotgun (WGS) entry which is preliminary data.</text>
</comment>
<feature type="domain" description="SWIM-type" evidence="2">
    <location>
        <begin position="36"/>
        <end position="76"/>
    </location>
</feature>
<dbReference type="InterPro" id="IPR007527">
    <property type="entry name" value="Znf_SWIM"/>
</dbReference>
<keyword evidence="4" id="KW-1185">Reference proteome</keyword>
<keyword evidence="1" id="KW-0863">Zinc-finger</keyword>
<evidence type="ECO:0000256" key="1">
    <source>
        <dbReference type="PROSITE-ProRule" id="PRU00325"/>
    </source>
</evidence>
<proteinExistence type="predicted"/>
<sequence length="108" mass="12127">MSCASANSVSLFAAGENPRNFFRSLDIIRKYSEDIVELTFNVDNPTCPLDGDACSCKWFWTCKCCPHMILAAYHLRDGLDIFQLCEEAFPANRPKSMQQKIAAEAAKQ</sequence>
<gene>
    <name evidence="3" type="ORF">CYMTET_16096</name>
</gene>
<dbReference type="PROSITE" id="PS50966">
    <property type="entry name" value="ZF_SWIM"/>
    <property type="match status" value="1"/>
</dbReference>
<accession>A0AAE0GD83</accession>
<protein>
    <recommendedName>
        <fullName evidence="2">SWIM-type domain-containing protein</fullName>
    </recommendedName>
</protein>
<keyword evidence="1" id="KW-0862">Zinc</keyword>
<reference evidence="3 4" key="1">
    <citation type="journal article" date="2015" name="Genome Biol. Evol.">
        <title>Comparative Genomics of a Bacterivorous Green Alga Reveals Evolutionary Causalities and Consequences of Phago-Mixotrophic Mode of Nutrition.</title>
        <authorList>
            <person name="Burns J.A."/>
            <person name="Paasch A."/>
            <person name="Narechania A."/>
            <person name="Kim E."/>
        </authorList>
    </citation>
    <scope>NUCLEOTIDE SEQUENCE [LARGE SCALE GENOMIC DNA]</scope>
    <source>
        <strain evidence="3 4">PLY_AMNH</strain>
    </source>
</reference>